<dbReference type="SUPFAM" id="SSF51735">
    <property type="entry name" value="NAD(P)-binding Rossmann-fold domains"/>
    <property type="match status" value="1"/>
</dbReference>
<evidence type="ECO:0000313" key="9">
    <source>
        <dbReference type="EMBL" id="KZB69055.1"/>
    </source>
</evidence>
<dbReference type="GO" id="GO:0005737">
    <property type="term" value="C:cytoplasm"/>
    <property type="evidence" value="ECO:0007669"/>
    <property type="project" value="UniProtKB-SubCell"/>
</dbReference>
<dbReference type="InterPro" id="IPR036291">
    <property type="entry name" value="NAD(P)-bd_dom_sf"/>
</dbReference>
<dbReference type="Pfam" id="PF14748">
    <property type="entry name" value="P5CR_dimer"/>
    <property type="match status" value="1"/>
</dbReference>
<feature type="domain" description="Pyrroline-5-carboxylate reductase catalytic N-terminal" evidence="7">
    <location>
        <begin position="7"/>
        <end position="99"/>
    </location>
</feature>
<evidence type="ECO:0000256" key="5">
    <source>
        <dbReference type="NCBIfam" id="TIGR00112"/>
    </source>
</evidence>
<dbReference type="SUPFAM" id="SSF48179">
    <property type="entry name" value="6-phosphogluconate dehydrogenase C-terminal domain-like"/>
    <property type="match status" value="1"/>
</dbReference>
<dbReference type="UniPathway" id="UPA00098">
    <property type="reaction ID" value="UER00361"/>
</dbReference>
<dbReference type="PIRSF" id="PIRSF000193">
    <property type="entry name" value="Pyrrol-5-carb_rd"/>
    <property type="match status" value="1"/>
</dbReference>
<feature type="domain" description="Pyrroline-5-carboxylate reductase dimerisation" evidence="8">
    <location>
        <begin position="163"/>
        <end position="269"/>
    </location>
</feature>
<protein>
    <recommendedName>
        <fullName evidence="4 5">Pyrroline-5-carboxylate reductase</fullName>
        <shortName evidence="4">P5C reductase</shortName>
        <shortName evidence="4">P5CR</shortName>
        <ecNumber evidence="4 5">1.5.1.2</ecNumber>
    </recommendedName>
    <alternativeName>
        <fullName evidence="4">PCA reductase</fullName>
    </alternativeName>
</protein>
<dbReference type="Proteomes" id="UP000076335">
    <property type="component" value="Unassembled WGS sequence"/>
</dbReference>
<dbReference type="PANTHER" id="PTHR11645:SF0">
    <property type="entry name" value="PYRROLINE-5-CARBOXYLATE REDUCTASE 3"/>
    <property type="match status" value="1"/>
</dbReference>
<dbReference type="FunFam" id="1.10.3730.10:FF:000001">
    <property type="entry name" value="Pyrroline-5-carboxylate reductase"/>
    <property type="match status" value="1"/>
</dbReference>
<reference evidence="9 10" key="1">
    <citation type="submission" date="2015-12" db="EMBL/GenBank/DDBJ databases">
        <title>Genome sequence of Thalassospira lucentensis MCCC 1A02072.</title>
        <authorList>
            <person name="Lu L."/>
            <person name="Lai Q."/>
            <person name="Shao Z."/>
            <person name="Qian P."/>
        </authorList>
    </citation>
    <scope>NUCLEOTIDE SEQUENCE [LARGE SCALE GENOMIC DNA]</scope>
    <source>
        <strain evidence="9 10">MCCC 1A02072</strain>
    </source>
</reference>
<dbReference type="HAMAP" id="MF_01925">
    <property type="entry name" value="P5C_reductase"/>
    <property type="match status" value="1"/>
</dbReference>
<dbReference type="AlphaFoldDB" id="A0A154LB82"/>
<dbReference type="Gene3D" id="3.40.50.720">
    <property type="entry name" value="NAD(P)-binding Rossmann-like Domain"/>
    <property type="match status" value="1"/>
</dbReference>
<dbReference type="GO" id="GO:0055129">
    <property type="term" value="P:L-proline biosynthetic process"/>
    <property type="evidence" value="ECO:0007669"/>
    <property type="project" value="UniProtKB-UniRule"/>
</dbReference>
<dbReference type="OrthoDB" id="9805754at2"/>
<dbReference type="GO" id="GO:0004735">
    <property type="term" value="F:pyrroline-5-carboxylate reductase activity"/>
    <property type="evidence" value="ECO:0007669"/>
    <property type="project" value="UniProtKB-UniRule"/>
</dbReference>
<dbReference type="PANTHER" id="PTHR11645">
    <property type="entry name" value="PYRROLINE-5-CARBOXYLATE REDUCTASE"/>
    <property type="match status" value="1"/>
</dbReference>
<keyword evidence="4" id="KW-0963">Cytoplasm</keyword>
<comment type="function">
    <text evidence="4">Catalyzes the reduction of 1-pyrroline-5-carboxylate (PCA) to L-proline.</text>
</comment>
<comment type="catalytic activity">
    <reaction evidence="4">
        <text>L-proline + NADP(+) = (S)-1-pyrroline-5-carboxylate + NADPH + 2 H(+)</text>
        <dbReference type="Rhea" id="RHEA:14109"/>
        <dbReference type="ChEBI" id="CHEBI:15378"/>
        <dbReference type="ChEBI" id="CHEBI:17388"/>
        <dbReference type="ChEBI" id="CHEBI:57783"/>
        <dbReference type="ChEBI" id="CHEBI:58349"/>
        <dbReference type="ChEBI" id="CHEBI:60039"/>
        <dbReference type="EC" id="1.5.1.2"/>
    </reaction>
</comment>
<proteinExistence type="inferred from homology"/>
<dbReference type="EC" id="1.5.1.2" evidence="4 5"/>
<comment type="pathway">
    <text evidence="4">Amino-acid biosynthesis; L-proline biosynthesis; L-proline from L-glutamate 5-semialdehyde: step 1/1.</text>
</comment>
<evidence type="ECO:0000256" key="6">
    <source>
        <dbReference type="PIRSR" id="PIRSR000193-1"/>
    </source>
</evidence>
<comment type="similarity">
    <text evidence="1 4">Belongs to the pyrroline-5-carboxylate reductase family.</text>
</comment>
<keyword evidence="4" id="KW-0641">Proline biosynthesis</keyword>
<feature type="binding site" evidence="6">
    <location>
        <begin position="70"/>
        <end position="73"/>
    </location>
    <ligand>
        <name>NADP(+)</name>
        <dbReference type="ChEBI" id="CHEBI:58349"/>
    </ligand>
</feature>
<evidence type="ECO:0000259" key="8">
    <source>
        <dbReference type="Pfam" id="PF14748"/>
    </source>
</evidence>
<keyword evidence="4" id="KW-0028">Amino-acid biosynthesis</keyword>
<comment type="subcellular location">
    <subcellularLocation>
        <location evidence="4">Cytoplasm</location>
    </subcellularLocation>
</comment>
<evidence type="ECO:0000313" key="10">
    <source>
        <dbReference type="Proteomes" id="UP000076335"/>
    </source>
</evidence>
<dbReference type="NCBIfam" id="TIGR00112">
    <property type="entry name" value="proC"/>
    <property type="match status" value="1"/>
</dbReference>
<evidence type="ECO:0000256" key="3">
    <source>
        <dbReference type="ARBA" id="ARBA00023002"/>
    </source>
</evidence>
<sequence length="271" mass="28531">MNTRLLLVGCGKMGSAMLEGWLAKGLKSDNVYILEQAEAAEKLSTRYGVHGITDVTEVPQDFIPQVILFAVKPQVLPDVIEGYKPLVRAETVFLSVAAGKTIDFFAGHLGETARIVRAMPNTPAAVSRGMTVMCPTNNVSQAQRDMCETLLATVGMVSWVSDESLMDAVTALSGSGPAYIFHLVEAMAQAGEAAGLPADQAMMLARQTVVGAGFLLDASEETASTLRENVTSPGGTTAAALSVLMDAQNGLPDLMTRAVEAARKRSVELAG</sequence>
<dbReference type="Gene3D" id="1.10.3730.10">
    <property type="entry name" value="ProC C-terminal domain-like"/>
    <property type="match status" value="1"/>
</dbReference>
<evidence type="ECO:0000259" key="7">
    <source>
        <dbReference type="Pfam" id="PF03807"/>
    </source>
</evidence>
<dbReference type="InterPro" id="IPR000304">
    <property type="entry name" value="Pyrroline-COOH_reductase"/>
</dbReference>
<comment type="caution">
    <text evidence="9">The sequence shown here is derived from an EMBL/GenBank/DDBJ whole genome shotgun (WGS) entry which is preliminary data.</text>
</comment>
<dbReference type="EMBL" id="LPVY01000002">
    <property type="protein sequence ID" value="KZB69055.1"/>
    <property type="molecule type" value="Genomic_DNA"/>
</dbReference>
<dbReference type="Pfam" id="PF03807">
    <property type="entry name" value="F420_oxidored"/>
    <property type="match status" value="1"/>
</dbReference>
<dbReference type="InterPro" id="IPR028939">
    <property type="entry name" value="P5C_Rdtase_cat_N"/>
</dbReference>
<accession>A0A154LB82</accession>
<keyword evidence="2 4" id="KW-0521">NADP</keyword>
<evidence type="ECO:0000256" key="1">
    <source>
        <dbReference type="ARBA" id="ARBA00005525"/>
    </source>
</evidence>
<evidence type="ECO:0000256" key="4">
    <source>
        <dbReference type="HAMAP-Rule" id="MF_01925"/>
    </source>
</evidence>
<dbReference type="RefSeq" id="WP_062948047.1">
    <property type="nucleotide sequence ID" value="NZ_LPVY01000002.1"/>
</dbReference>
<keyword evidence="3 4" id="KW-0560">Oxidoreductase</keyword>
<comment type="catalytic activity">
    <reaction evidence="4">
        <text>L-proline + NAD(+) = (S)-1-pyrroline-5-carboxylate + NADH + 2 H(+)</text>
        <dbReference type="Rhea" id="RHEA:14105"/>
        <dbReference type="ChEBI" id="CHEBI:15378"/>
        <dbReference type="ChEBI" id="CHEBI:17388"/>
        <dbReference type="ChEBI" id="CHEBI:57540"/>
        <dbReference type="ChEBI" id="CHEBI:57945"/>
        <dbReference type="ChEBI" id="CHEBI:60039"/>
        <dbReference type="EC" id="1.5.1.2"/>
    </reaction>
</comment>
<dbReference type="InterPro" id="IPR008927">
    <property type="entry name" value="6-PGluconate_DH-like_C_sf"/>
</dbReference>
<dbReference type="InterPro" id="IPR029036">
    <property type="entry name" value="P5CR_dimer"/>
</dbReference>
<organism evidence="9 10">
    <name type="scientific">Thalassospira lucentensis</name>
    <dbReference type="NCBI Taxonomy" id="168935"/>
    <lineage>
        <taxon>Bacteria</taxon>
        <taxon>Pseudomonadati</taxon>
        <taxon>Pseudomonadota</taxon>
        <taxon>Alphaproteobacteria</taxon>
        <taxon>Rhodospirillales</taxon>
        <taxon>Thalassospiraceae</taxon>
        <taxon>Thalassospira</taxon>
    </lineage>
</organism>
<gene>
    <name evidence="4" type="primary">proC</name>
    <name evidence="9" type="ORF">AUP42_09155</name>
</gene>
<name>A0A154LB82_9PROT</name>
<evidence type="ECO:0000256" key="2">
    <source>
        <dbReference type="ARBA" id="ARBA00022857"/>
    </source>
</evidence>